<dbReference type="PANTHER" id="PTHR13627">
    <property type="entry name" value="FUKUTIN RELATED PROTEIN"/>
    <property type="match status" value="1"/>
</dbReference>
<gene>
    <name evidence="1" type="ORF">PACLA_8A038891</name>
</gene>
<reference evidence="1" key="1">
    <citation type="submission" date="2020-04" db="EMBL/GenBank/DDBJ databases">
        <authorList>
            <person name="Alioto T."/>
            <person name="Alioto T."/>
            <person name="Gomez Garrido J."/>
        </authorList>
    </citation>
    <scope>NUCLEOTIDE SEQUENCE</scope>
    <source>
        <strain evidence="1">A484AB</strain>
    </source>
</reference>
<evidence type="ECO:0000313" key="2">
    <source>
        <dbReference type="Proteomes" id="UP001152795"/>
    </source>
</evidence>
<evidence type="ECO:0000313" key="1">
    <source>
        <dbReference type="EMBL" id="CAB4023518.1"/>
    </source>
</evidence>
<dbReference type="InterPro" id="IPR052613">
    <property type="entry name" value="LicD_transferase"/>
</dbReference>
<protein>
    <submittedName>
        <fullName evidence="1">Uncharacterized protein</fullName>
    </submittedName>
</protein>
<dbReference type="AlphaFoldDB" id="A0A6S7IZR7"/>
<keyword evidence="2" id="KW-1185">Reference proteome</keyword>
<dbReference type="Proteomes" id="UP001152795">
    <property type="component" value="Unassembled WGS sequence"/>
</dbReference>
<dbReference type="EMBL" id="CACRXK020012538">
    <property type="protein sequence ID" value="CAB4023518.1"/>
    <property type="molecule type" value="Genomic_DNA"/>
</dbReference>
<dbReference type="PANTHER" id="PTHR13627:SF34">
    <property type="entry name" value="RIBITOL-5-PHOSPHATE TRANSFERASE"/>
    <property type="match status" value="1"/>
</dbReference>
<sequence>MMRERYFLTLLLVACVSLLVITALRWRPCTGQSILIPVNNVANSRTKTEELLVAKLKELSDDLLETQRSVVSSAYSYTRLAKHLDKTFEMLKILNQEFPGQNDSTTTSKKDDTEIIKAEVCPEKFMGKRLDYGHPFFRKGFDPVPCKNFIPIEQLVTVLIMMPEELPKPAQTYLEVMQGVAKYFPKIRVILATEKEIPSSVKDSISKLDITFENDIIADAKPSVLWQRLVEKVSSRYVLLAPNLTHFDDDISLERMVRVLSYEPLVAFVGGAHRNLAGHWDIGCEQASYKNLTATYMGGYYRSFNECLVCDFLSGPIMTKTEMLKKLKIDTSLGEGVFRDLFWRLKKDMPEKITASCPDVMFNTNPREVEDIEYVLFANKHMIHRIVEASGRVRWYGCRHGLSYTTPELCKRGKGVGLSPAEMENLVDVIKFFLRACEDAGAFCELYSGTLIGAVKFNGILPWDIDGDVSFVSADFTVIEKLKEKVKNAGYSLDVGYGTKIDKGQVVSGYFKLYTTNWKVDVWGYVALTSQIDVANGRVRTKVLLAGQWVNVPHNPGMVVRNRYGAGTYKHQEHWRRHGRGSSWMFYDPGWFLKCPYPGHSSCLDQYPADGNMQFSDYCPT</sequence>
<name>A0A6S7IZR7_PARCT</name>
<accession>A0A6S7IZR7</accession>
<organism evidence="1 2">
    <name type="scientific">Paramuricea clavata</name>
    <name type="common">Red gorgonian</name>
    <name type="synonym">Violescent sea-whip</name>
    <dbReference type="NCBI Taxonomy" id="317549"/>
    <lineage>
        <taxon>Eukaryota</taxon>
        <taxon>Metazoa</taxon>
        <taxon>Cnidaria</taxon>
        <taxon>Anthozoa</taxon>
        <taxon>Octocorallia</taxon>
        <taxon>Malacalcyonacea</taxon>
        <taxon>Plexauridae</taxon>
        <taxon>Paramuricea</taxon>
    </lineage>
</organism>
<proteinExistence type="predicted"/>
<comment type="caution">
    <text evidence="1">The sequence shown here is derived from an EMBL/GenBank/DDBJ whole genome shotgun (WGS) entry which is preliminary data.</text>
</comment>
<dbReference type="OrthoDB" id="5978275at2759"/>